<reference evidence="1" key="2">
    <citation type="submission" date="2020-09" db="EMBL/GenBank/DDBJ databases">
        <authorList>
            <person name="Sun Q."/>
            <person name="Kim S."/>
        </authorList>
    </citation>
    <scope>NUCLEOTIDE SEQUENCE</scope>
    <source>
        <strain evidence="1">KCTC 32296</strain>
    </source>
</reference>
<dbReference type="EMBL" id="BMZB01000001">
    <property type="protein sequence ID" value="GGZ25526.1"/>
    <property type="molecule type" value="Genomic_DNA"/>
</dbReference>
<dbReference type="AlphaFoldDB" id="A0A918PWN2"/>
<keyword evidence="2" id="KW-1185">Reference proteome</keyword>
<name>A0A918PWN2_9CAUL</name>
<accession>A0A918PWN2</accession>
<proteinExistence type="predicted"/>
<sequence>MRQRLKKHLPPEPAKSLWNELAPEVFAESHDPILTAMRGAMVIVRLNDIDAHDELMGYEILAGRLIRANREEGFVLQMAGTKAGETLNLPLVPGAFKLIPPGRYGLSDDTIVTDPDFQVAFDIYRPNN</sequence>
<reference evidence="1" key="1">
    <citation type="journal article" date="2014" name="Int. J. Syst. Evol. Microbiol.">
        <title>Complete genome sequence of Corynebacterium casei LMG S-19264T (=DSM 44701T), isolated from a smear-ripened cheese.</title>
        <authorList>
            <consortium name="US DOE Joint Genome Institute (JGI-PGF)"/>
            <person name="Walter F."/>
            <person name="Albersmeier A."/>
            <person name="Kalinowski J."/>
            <person name="Ruckert C."/>
        </authorList>
    </citation>
    <scope>NUCLEOTIDE SEQUENCE</scope>
    <source>
        <strain evidence="1">KCTC 32296</strain>
    </source>
</reference>
<comment type="caution">
    <text evidence="1">The sequence shown here is derived from an EMBL/GenBank/DDBJ whole genome shotgun (WGS) entry which is preliminary data.</text>
</comment>
<gene>
    <name evidence="1" type="ORF">GCM10011273_08640</name>
</gene>
<evidence type="ECO:0000313" key="1">
    <source>
        <dbReference type="EMBL" id="GGZ25526.1"/>
    </source>
</evidence>
<organism evidence="1 2">
    <name type="scientific">Asticcacaulis endophyticus</name>
    <dbReference type="NCBI Taxonomy" id="1395890"/>
    <lineage>
        <taxon>Bacteria</taxon>
        <taxon>Pseudomonadati</taxon>
        <taxon>Pseudomonadota</taxon>
        <taxon>Alphaproteobacteria</taxon>
        <taxon>Caulobacterales</taxon>
        <taxon>Caulobacteraceae</taxon>
        <taxon>Asticcacaulis</taxon>
    </lineage>
</organism>
<evidence type="ECO:0000313" key="2">
    <source>
        <dbReference type="Proteomes" id="UP000662572"/>
    </source>
</evidence>
<protein>
    <submittedName>
        <fullName evidence="1">Uncharacterized protein</fullName>
    </submittedName>
</protein>
<dbReference type="Proteomes" id="UP000662572">
    <property type="component" value="Unassembled WGS sequence"/>
</dbReference>